<reference evidence="11 12" key="1">
    <citation type="submission" date="2015-07" db="EMBL/GenBank/DDBJ databases">
        <title>Draft genome sequence of a diazotrophic, plant growth-promoting rhizobacterium of the Pseudomonas syringae complex.</title>
        <authorList>
            <person name="Patten C.L."/>
            <person name="Jeong H."/>
        </authorList>
    </citation>
    <scope>NUCLEOTIDE SEQUENCE [LARGE SCALE GENOMIC DNA]</scope>
    <source>
        <strain evidence="11 12">GR12-2</strain>
    </source>
</reference>
<dbReference type="InterPro" id="IPR004764">
    <property type="entry name" value="MdtF-like"/>
</dbReference>
<evidence type="ECO:0000256" key="9">
    <source>
        <dbReference type="RuleBase" id="RU364070"/>
    </source>
</evidence>
<dbReference type="FunFam" id="3.30.70.1430:FF:000002">
    <property type="entry name" value="Efflux pump membrane transporter"/>
    <property type="match status" value="1"/>
</dbReference>
<dbReference type="FunFam" id="3.30.70.1430:FF:000001">
    <property type="entry name" value="Efflux pump membrane transporter"/>
    <property type="match status" value="1"/>
</dbReference>
<dbReference type="Gene3D" id="3.30.70.1430">
    <property type="entry name" value="Multidrug efflux transporter AcrB pore domain"/>
    <property type="match status" value="2"/>
</dbReference>
<dbReference type="GO" id="GO:0009636">
    <property type="term" value="P:response to toxic substance"/>
    <property type="evidence" value="ECO:0007669"/>
    <property type="project" value="UniProtKB-ARBA"/>
</dbReference>
<keyword evidence="8 9" id="KW-0472">Membrane</keyword>
<dbReference type="FunFam" id="3.30.2090.10:FF:000007">
    <property type="entry name" value="Efflux pump membrane transporter"/>
    <property type="match status" value="1"/>
</dbReference>
<dbReference type="Gene3D" id="3.30.70.1440">
    <property type="entry name" value="Multidrug efflux transporter AcrB pore domain"/>
    <property type="match status" value="1"/>
</dbReference>
<evidence type="ECO:0000259" key="10">
    <source>
        <dbReference type="PROSITE" id="PS50156"/>
    </source>
</evidence>
<evidence type="ECO:0000313" key="12">
    <source>
        <dbReference type="Proteomes" id="UP000093104"/>
    </source>
</evidence>
<comment type="subcellular location">
    <subcellularLocation>
        <location evidence="1 9">Cell inner membrane</location>
        <topology evidence="1 9">Multi-pass membrane protein</topology>
    </subcellularLocation>
</comment>
<dbReference type="PANTHER" id="PTHR32063:SF11">
    <property type="entry name" value="CATION OR DRUG EFFLUX SYSTEM PROTEIN"/>
    <property type="match status" value="1"/>
</dbReference>
<dbReference type="EMBL" id="LGSI01000068">
    <property type="protein sequence ID" value="OCR22222.1"/>
    <property type="molecule type" value="Genomic_DNA"/>
</dbReference>
<dbReference type="PROSITE" id="PS50156">
    <property type="entry name" value="SSD"/>
    <property type="match status" value="1"/>
</dbReference>
<dbReference type="PATRIC" id="fig|317.243.peg.128"/>
<dbReference type="FunFam" id="1.20.1640.10:FF:000001">
    <property type="entry name" value="Efflux pump membrane transporter"/>
    <property type="match status" value="1"/>
</dbReference>
<dbReference type="GO" id="GO:0015562">
    <property type="term" value="F:efflux transmembrane transporter activity"/>
    <property type="evidence" value="ECO:0007669"/>
    <property type="project" value="InterPro"/>
</dbReference>
<keyword evidence="7 9" id="KW-1133">Transmembrane helix</keyword>
<dbReference type="SUPFAM" id="SSF82866">
    <property type="entry name" value="Multidrug efflux transporter AcrB transmembrane domain"/>
    <property type="match status" value="2"/>
</dbReference>
<evidence type="ECO:0000256" key="6">
    <source>
        <dbReference type="ARBA" id="ARBA00022692"/>
    </source>
</evidence>
<sequence length="1059" mass="114823">MNFSQFFISRPIFAAVLSLMILIAGAISLFQLPISEYPEVVPPTVVVRANFPGANPKVIGETVAAPLEQAITGVENMLYMSSQSTADGKITLTITFALGTDLDNAQVQVQNRVTRTEPKLPEEVTRIGITVDKASPDLTMVVHLTSPDKRYDMLYLSNYAILNIKDELARLGGVGDVQLFGMGDYSLRVWLDPNKTASRNITATDVVNAIREQNRQVAAGQLGAPPSPSATSFQMSINTQGRLVSEEEFENIVIRAGADGEITRLRDVARIELGSNQYALRSLLDNQPAVAIPIFQRPGSNAIDISNGVRAKMAELKKGFPEGMDYAIAYDPTVFVRGSIEAVIHTLFEALILVVLVVILFLQTWRASIIPLVAVPVSLIGTFAVMHLFGFSLNALSLFGLVLAIGIVVDDAIVVVENVERNIELGHNPVEATKRAMREVTGPIIATALVLCAVFVPAAFISGLTGQFYKQFALTIAISTVISAFNSLTLSPALSAVLLKAHDAPKDRFSKFLDRILGGWLFKPFNRVFERASKSYVGVVGRVIRGSGIALILYAGLMVLTYFGFATTPTGFVPPQDKQYLVAFAQLPDAASLDRTEDVIKRMSDIALKQDGVESAIAFPGLSINGFTNSPNAGIVFVTLKPFDQRKDASQSAGAIAGALNGKYGAIQDAYMAIFPPPPVQGLGTIGGFRLQIEDRGNLGYDELYKETMNVITKSHNVPELAALFTSYTVNVPQVDAAIDREKAKTHGVAISDIFDTLQVYLGSLYANDFNRFGRTYQVNVQAEQQFRQDADQIGQLKVRNNVGEMVPLATFINVTDTAGPDRVMHYNGFITAEINGAAAPGYSSGQAQAAMEKLLKDELPNGMTYEWTEITYQQILSGNTALLVFPLCVLLAFLVLAAQYESWSLPLAVILIVPMTLLSAITGVILTGSDNNIFTQIGLIVLVGLACKNAILIVEFAKDKQSEGMTPLAAVLEACRLRLRPILMTSFAFIMGVVPLVFSSGAGAEMRHAMGVAVFSGMLGVTFFGLLLTPVFYVLIRNFVERKETRKADKALKLETHQ</sequence>
<feature type="transmembrane region" description="Helical" evidence="9">
    <location>
        <begin position="1011"/>
        <end position="1037"/>
    </location>
</feature>
<feature type="transmembrane region" description="Helical" evidence="9">
    <location>
        <begin position="369"/>
        <end position="389"/>
    </location>
</feature>
<dbReference type="Gene3D" id="3.30.70.1320">
    <property type="entry name" value="Multidrug efflux transporter AcrB pore domain like"/>
    <property type="match status" value="1"/>
</dbReference>
<keyword evidence="5 9" id="KW-0997">Cell inner membrane</keyword>
<comment type="caution">
    <text evidence="11">The sequence shown here is derived from an EMBL/GenBank/DDBJ whole genome shotgun (WGS) entry which is preliminary data.</text>
</comment>
<keyword evidence="6 9" id="KW-0812">Transmembrane</keyword>
<dbReference type="NCBIfam" id="TIGR00915">
    <property type="entry name" value="2A0602"/>
    <property type="match status" value="1"/>
</dbReference>
<keyword evidence="3 9" id="KW-0813">Transport</keyword>
<dbReference type="RefSeq" id="WP_065835630.1">
    <property type="nucleotide sequence ID" value="NZ_LGSI01000068.1"/>
</dbReference>
<feature type="transmembrane region" description="Helical" evidence="9">
    <location>
        <begin position="934"/>
        <end position="957"/>
    </location>
</feature>
<feature type="domain" description="SSD" evidence="10">
    <location>
        <begin position="368"/>
        <end position="497"/>
    </location>
</feature>
<evidence type="ECO:0000256" key="8">
    <source>
        <dbReference type="ARBA" id="ARBA00023136"/>
    </source>
</evidence>
<name>A0A1C7YWW9_PSESX</name>
<feature type="transmembrane region" description="Helical" evidence="9">
    <location>
        <begin position="881"/>
        <end position="899"/>
    </location>
</feature>
<dbReference type="Gene3D" id="1.20.1640.10">
    <property type="entry name" value="Multidrug efflux transporter AcrB transmembrane domain"/>
    <property type="match status" value="2"/>
</dbReference>
<feature type="transmembrane region" description="Helical" evidence="9">
    <location>
        <begin position="12"/>
        <end position="34"/>
    </location>
</feature>
<evidence type="ECO:0000256" key="1">
    <source>
        <dbReference type="ARBA" id="ARBA00004429"/>
    </source>
</evidence>
<evidence type="ECO:0000256" key="5">
    <source>
        <dbReference type="ARBA" id="ARBA00022519"/>
    </source>
</evidence>
<feature type="transmembrane region" description="Helical" evidence="9">
    <location>
        <begin position="472"/>
        <end position="499"/>
    </location>
</feature>
<comment type="similarity">
    <text evidence="2 9">Belongs to the resistance-nodulation-cell division (RND) (TC 2.A.6) family.</text>
</comment>
<feature type="transmembrane region" description="Helical" evidence="9">
    <location>
        <begin position="978"/>
        <end position="999"/>
    </location>
</feature>
<dbReference type="AlphaFoldDB" id="A0A1C7YWW9"/>
<feature type="transmembrane region" description="Helical" evidence="9">
    <location>
        <begin position="906"/>
        <end position="928"/>
    </location>
</feature>
<feature type="transmembrane region" description="Helical" evidence="9">
    <location>
        <begin position="342"/>
        <end position="362"/>
    </location>
</feature>
<dbReference type="SUPFAM" id="SSF82693">
    <property type="entry name" value="Multidrug efflux transporter AcrB pore domain, PN1, PN2, PC1 and PC2 subdomains"/>
    <property type="match status" value="4"/>
</dbReference>
<evidence type="ECO:0000313" key="11">
    <source>
        <dbReference type="EMBL" id="OCR22222.1"/>
    </source>
</evidence>
<evidence type="ECO:0000256" key="2">
    <source>
        <dbReference type="ARBA" id="ARBA00010942"/>
    </source>
</evidence>
<dbReference type="InterPro" id="IPR027463">
    <property type="entry name" value="AcrB_DN_DC_subdom"/>
</dbReference>
<feature type="transmembrane region" description="Helical" evidence="9">
    <location>
        <begin position="440"/>
        <end position="460"/>
    </location>
</feature>
<gene>
    <name evidence="11" type="ORF">AFK24_24185</name>
</gene>
<dbReference type="SUPFAM" id="SSF82714">
    <property type="entry name" value="Multidrug efflux transporter AcrB TolC docking domain, DN and DC subdomains"/>
    <property type="match status" value="2"/>
</dbReference>
<dbReference type="InterPro" id="IPR000731">
    <property type="entry name" value="SSD"/>
</dbReference>
<dbReference type="GO" id="GO:0042910">
    <property type="term" value="F:xenobiotic transmembrane transporter activity"/>
    <property type="evidence" value="ECO:0007669"/>
    <property type="project" value="TreeGrafter"/>
</dbReference>
<proteinExistence type="inferred from homology"/>
<dbReference type="PANTHER" id="PTHR32063">
    <property type="match status" value="1"/>
</dbReference>
<dbReference type="NCBIfam" id="NF000282">
    <property type="entry name" value="RND_permease_1"/>
    <property type="match status" value="1"/>
</dbReference>
<feature type="transmembrane region" description="Helical" evidence="9">
    <location>
        <begin position="395"/>
        <end position="419"/>
    </location>
</feature>
<feature type="transmembrane region" description="Helical" evidence="9">
    <location>
        <begin position="543"/>
        <end position="565"/>
    </location>
</feature>
<dbReference type="InterPro" id="IPR001036">
    <property type="entry name" value="Acrflvin-R"/>
</dbReference>
<accession>A0A1C7YWW9</accession>
<dbReference type="GO" id="GO:0005886">
    <property type="term" value="C:plasma membrane"/>
    <property type="evidence" value="ECO:0007669"/>
    <property type="project" value="UniProtKB-SubCell"/>
</dbReference>
<organism evidence="11 12">
    <name type="scientific">Pseudomonas syringae</name>
    <dbReference type="NCBI Taxonomy" id="317"/>
    <lineage>
        <taxon>Bacteria</taxon>
        <taxon>Pseudomonadati</taxon>
        <taxon>Pseudomonadota</taxon>
        <taxon>Gammaproteobacteria</taxon>
        <taxon>Pseudomonadales</taxon>
        <taxon>Pseudomonadaceae</taxon>
        <taxon>Pseudomonas</taxon>
    </lineage>
</organism>
<dbReference type="Gene3D" id="3.30.2090.10">
    <property type="entry name" value="Multidrug efflux transporter AcrB TolC docking domain, DN and DC subdomains"/>
    <property type="match status" value="2"/>
</dbReference>
<dbReference type="OrthoDB" id="9757904at2"/>
<dbReference type="Pfam" id="PF00873">
    <property type="entry name" value="ACR_tran"/>
    <property type="match status" value="1"/>
</dbReference>
<dbReference type="Proteomes" id="UP000093104">
    <property type="component" value="Unassembled WGS sequence"/>
</dbReference>
<evidence type="ECO:0000256" key="4">
    <source>
        <dbReference type="ARBA" id="ARBA00022475"/>
    </source>
</evidence>
<dbReference type="FunFam" id="3.30.2090.10:FF:000001">
    <property type="entry name" value="Efflux pump membrane transporter"/>
    <property type="match status" value="1"/>
</dbReference>
<protein>
    <recommendedName>
        <fullName evidence="9">Efflux pump membrane transporter</fullName>
    </recommendedName>
</protein>
<evidence type="ECO:0000256" key="3">
    <source>
        <dbReference type="ARBA" id="ARBA00022448"/>
    </source>
</evidence>
<keyword evidence="4" id="KW-1003">Cell membrane</keyword>
<dbReference type="PRINTS" id="PR00702">
    <property type="entry name" value="ACRIFLAVINRP"/>
</dbReference>
<evidence type="ECO:0000256" key="7">
    <source>
        <dbReference type="ARBA" id="ARBA00022989"/>
    </source>
</evidence>